<accession>A0A1I2HLF0</accession>
<keyword evidence="2" id="KW-1185">Reference proteome</keyword>
<name>A0A1I2HLF0_9BACT</name>
<reference evidence="1 2" key="1">
    <citation type="submission" date="2016-10" db="EMBL/GenBank/DDBJ databases">
        <authorList>
            <person name="de Groot N.N."/>
        </authorList>
    </citation>
    <scope>NUCLEOTIDE SEQUENCE [LARGE SCALE GENOMIC DNA]</scope>
    <source>
        <strain evidence="1 2">CGMCC 1.9156</strain>
    </source>
</reference>
<dbReference type="Proteomes" id="UP000198964">
    <property type="component" value="Unassembled WGS sequence"/>
</dbReference>
<dbReference type="EMBL" id="FONW01000004">
    <property type="protein sequence ID" value="SFF30589.1"/>
    <property type="molecule type" value="Genomic_DNA"/>
</dbReference>
<organism evidence="1 2">
    <name type="scientific">Sunxiuqinia elliptica</name>
    <dbReference type="NCBI Taxonomy" id="655355"/>
    <lineage>
        <taxon>Bacteria</taxon>
        <taxon>Pseudomonadati</taxon>
        <taxon>Bacteroidota</taxon>
        <taxon>Bacteroidia</taxon>
        <taxon>Marinilabiliales</taxon>
        <taxon>Prolixibacteraceae</taxon>
        <taxon>Sunxiuqinia</taxon>
    </lineage>
</organism>
<protein>
    <submittedName>
        <fullName evidence="1">Uncharacterized protein</fullName>
    </submittedName>
</protein>
<dbReference type="AlphaFoldDB" id="A0A1I2HLF0"/>
<sequence length="65" mass="7097">MLVGFYLSKLKVTVQVNLGADFGEPDRTGRRTFLSEGHGTAKRALDSYRGAVGVPLNPTLQYVLD</sequence>
<evidence type="ECO:0000313" key="2">
    <source>
        <dbReference type="Proteomes" id="UP000198964"/>
    </source>
</evidence>
<proteinExistence type="predicted"/>
<evidence type="ECO:0000313" key="1">
    <source>
        <dbReference type="EMBL" id="SFF30589.1"/>
    </source>
</evidence>
<gene>
    <name evidence="1" type="ORF">SAMN05216283_104149</name>
</gene>